<dbReference type="KEGG" id="vde:111249911"/>
<dbReference type="RefSeq" id="XP_022660110.1">
    <property type="nucleotide sequence ID" value="XM_022804375.1"/>
</dbReference>
<dbReference type="InterPro" id="IPR051276">
    <property type="entry name" value="Saccharopine_DH-like_oxidrdct"/>
</dbReference>
<dbReference type="PANTHER" id="PTHR12286:SF5">
    <property type="entry name" value="SACCHAROPINE DEHYDROGENASE-LIKE OXIDOREDUCTASE"/>
    <property type="match status" value="1"/>
</dbReference>
<dbReference type="InParanoid" id="A0A7M7K453"/>
<organism evidence="3 4">
    <name type="scientific">Varroa destructor</name>
    <name type="common">Honeybee mite</name>
    <dbReference type="NCBI Taxonomy" id="109461"/>
    <lineage>
        <taxon>Eukaryota</taxon>
        <taxon>Metazoa</taxon>
        <taxon>Ecdysozoa</taxon>
        <taxon>Arthropoda</taxon>
        <taxon>Chelicerata</taxon>
        <taxon>Arachnida</taxon>
        <taxon>Acari</taxon>
        <taxon>Parasitiformes</taxon>
        <taxon>Mesostigmata</taxon>
        <taxon>Gamasina</taxon>
        <taxon>Dermanyssoidea</taxon>
        <taxon>Varroidae</taxon>
        <taxon>Varroa</taxon>
    </lineage>
</organism>
<dbReference type="GO" id="GO:0005739">
    <property type="term" value="C:mitochondrion"/>
    <property type="evidence" value="ECO:0007669"/>
    <property type="project" value="TreeGrafter"/>
</dbReference>
<dbReference type="Proteomes" id="UP000594260">
    <property type="component" value="Unplaced"/>
</dbReference>
<name>A0A7M7K453_VARDE</name>
<dbReference type="GO" id="GO:0009247">
    <property type="term" value="P:glycolipid biosynthetic process"/>
    <property type="evidence" value="ECO:0007669"/>
    <property type="project" value="TreeGrafter"/>
</dbReference>
<dbReference type="Gene3D" id="3.40.50.720">
    <property type="entry name" value="NAD(P)-binding Rossmann-like Domain"/>
    <property type="match status" value="1"/>
</dbReference>
<dbReference type="InterPro" id="IPR036291">
    <property type="entry name" value="NAD(P)-bd_dom_sf"/>
</dbReference>
<dbReference type="PANTHER" id="PTHR12286">
    <property type="entry name" value="SACCHAROPINE DEHYDROGENASE-LIKE OXIDOREDUCTASE"/>
    <property type="match status" value="1"/>
</dbReference>
<evidence type="ECO:0000256" key="1">
    <source>
        <dbReference type="ARBA" id="ARBA00038048"/>
    </source>
</evidence>
<dbReference type="RefSeq" id="XP_022660111.1">
    <property type="nucleotide sequence ID" value="XM_022804376.1"/>
</dbReference>
<evidence type="ECO:0000259" key="2">
    <source>
        <dbReference type="Pfam" id="PF03435"/>
    </source>
</evidence>
<dbReference type="EnsemblMetazoa" id="XM_022804375">
    <property type="protein sequence ID" value="XP_022660110"/>
    <property type="gene ID" value="LOC111249911"/>
</dbReference>
<dbReference type="GeneID" id="111249911"/>
<dbReference type="GO" id="GO:0005886">
    <property type="term" value="C:plasma membrane"/>
    <property type="evidence" value="ECO:0007669"/>
    <property type="project" value="TreeGrafter"/>
</dbReference>
<feature type="domain" description="Saccharopine dehydrogenase NADP binding" evidence="2">
    <location>
        <begin position="11"/>
        <end position="146"/>
    </location>
</feature>
<dbReference type="GO" id="GO:0005811">
    <property type="term" value="C:lipid droplet"/>
    <property type="evidence" value="ECO:0007669"/>
    <property type="project" value="TreeGrafter"/>
</dbReference>
<dbReference type="EnsemblMetazoa" id="XM_022804376">
    <property type="protein sequence ID" value="XP_022660111"/>
    <property type="gene ID" value="LOC111249911"/>
</dbReference>
<proteinExistence type="inferred from homology"/>
<dbReference type="Pfam" id="PF03435">
    <property type="entry name" value="Sacchrp_dh_NADP"/>
    <property type="match status" value="1"/>
</dbReference>
<dbReference type="OMA" id="VHAIANM"/>
<accession>A0A7M7K453</accession>
<dbReference type="AlphaFoldDB" id="A0A7M7K453"/>
<dbReference type="SUPFAM" id="SSF51735">
    <property type="entry name" value="NAD(P)-binding Rossmann-fold domains"/>
    <property type="match status" value="1"/>
</dbReference>
<protein>
    <recommendedName>
        <fullName evidence="2">Saccharopine dehydrogenase NADP binding domain-containing protein</fullName>
    </recommendedName>
</protein>
<evidence type="ECO:0000313" key="3">
    <source>
        <dbReference type="EnsemblMetazoa" id="XP_022660111"/>
    </source>
</evidence>
<comment type="similarity">
    <text evidence="1">Belongs to the saccharopine dehydrogenase family.</text>
</comment>
<dbReference type="OrthoDB" id="10268090at2759"/>
<reference evidence="3" key="1">
    <citation type="submission" date="2021-01" db="UniProtKB">
        <authorList>
            <consortium name="EnsemblMetazoa"/>
        </authorList>
    </citation>
    <scope>IDENTIFICATION</scope>
</reference>
<evidence type="ECO:0000313" key="4">
    <source>
        <dbReference type="Proteomes" id="UP000594260"/>
    </source>
</evidence>
<keyword evidence="4" id="KW-1185">Reference proteome</keyword>
<sequence>MSSNQAREFDIVIFGVTGLAGRYCAEQLHKSSVVDKVRWAAAGRNKNRISEALHEVSSWLSPDLAAGLLEVPVINAVVYDSASLLAMASRTRCVINTVGPYTRWGEPVIQACLEAGTHLLDLSGETYYNEAMRNKHHRLALEKGVVILPAAGFDSIPCEMMLQFAKQKFSGKINCLETFGIMKDGSLGSAINTGTWESILEILSFSALSRMSYIRERAWKDVFSQPWQPMEFRTRRPLFIGWRSAIPGFTLPYIAADKPVATHAEFFRREIDPTYKRVQVQTYICTSLLKSIAILFILGFAALLSQVSWGKRLLCTYPEFFTAGFFRRGGPTRAQVLSCGFTMYGIGTGWHHGDSESSTPRKRIVVRLDGPEVGYLATSICIVTSALCLVKETEKLSLRGGYLTPGFALERTSLLERLQKNQFKFSVVEDAAPETQ</sequence>
<dbReference type="InterPro" id="IPR005097">
    <property type="entry name" value="Sacchrp_dh_NADP-bd"/>
</dbReference>